<evidence type="ECO:0000313" key="3">
    <source>
        <dbReference type="Proteomes" id="UP000829364"/>
    </source>
</evidence>
<name>A0A9Q8QLX2_9HYPO</name>
<dbReference type="InterPro" id="IPR052523">
    <property type="entry name" value="Trichothecene_AcTrans"/>
</dbReference>
<evidence type="ECO:0000259" key="1">
    <source>
        <dbReference type="PROSITE" id="PS51186"/>
    </source>
</evidence>
<keyword evidence="3" id="KW-1185">Reference proteome</keyword>
<feature type="domain" description="N-acetyltransferase" evidence="1">
    <location>
        <begin position="55"/>
        <end position="226"/>
    </location>
</feature>
<reference evidence="2" key="1">
    <citation type="submission" date="2021-11" db="EMBL/GenBank/DDBJ databases">
        <title>Purpureocillium_takamizusanense_genome.</title>
        <authorList>
            <person name="Nguyen N.-H."/>
        </authorList>
    </citation>
    <scope>NUCLEOTIDE SEQUENCE</scope>
    <source>
        <strain evidence="2">PT3</strain>
    </source>
</reference>
<dbReference type="AlphaFoldDB" id="A0A9Q8QLX2"/>
<dbReference type="RefSeq" id="XP_047845934.1">
    <property type="nucleotide sequence ID" value="XM_047989929.1"/>
</dbReference>
<gene>
    <name evidence="2" type="ORF">JDV02_008342</name>
</gene>
<dbReference type="Pfam" id="PF13508">
    <property type="entry name" value="Acetyltransf_7"/>
    <property type="match status" value="1"/>
</dbReference>
<organism evidence="2 3">
    <name type="scientific">Purpureocillium takamizusanense</name>
    <dbReference type="NCBI Taxonomy" id="2060973"/>
    <lineage>
        <taxon>Eukaryota</taxon>
        <taxon>Fungi</taxon>
        <taxon>Dikarya</taxon>
        <taxon>Ascomycota</taxon>
        <taxon>Pezizomycotina</taxon>
        <taxon>Sordariomycetes</taxon>
        <taxon>Hypocreomycetidae</taxon>
        <taxon>Hypocreales</taxon>
        <taxon>Ophiocordycipitaceae</taxon>
        <taxon>Purpureocillium</taxon>
    </lineage>
</organism>
<dbReference type="PANTHER" id="PTHR42791:SF2">
    <property type="entry name" value="N-ACETYLTRANSFERASE DOMAIN-CONTAINING PROTEIN"/>
    <property type="match status" value="1"/>
</dbReference>
<dbReference type="CDD" id="cd04301">
    <property type="entry name" value="NAT_SF"/>
    <property type="match status" value="1"/>
</dbReference>
<proteinExistence type="predicted"/>
<accession>A0A9Q8QLX2</accession>
<dbReference type="GeneID" id="72070290"/>
<protein>
    <recommendedName>
        <fullName evidence="1">N-acetyltransferase domain-containing protein</fullName>
    </recommendedName>
</protein>
<dbReference type="OrthoDB" id="2115692at2759"/>
<dbReference type="SUPFAM" id="SSF55729">
    <property type="entry name" value="Acyl-CoA N-acyltransferases (Nat)"/>
    <property type="match status" value="1"/>
</dbReference>
<dbReference type="KEGG" id="ptkz:JDV02_008342"/>
<dbReference type="EMBL" id="CP086361">
    <property type="protein sequence ID" value="UNI22453.1"/>
    <property type="molecule type" value="Genomic_DNA"/>
</dbReference>
<sequence>MQFTIRHAREDDIPTMVSIKTRSFADSLYHKAIFPERLRVKPGLQDQLDYYEPRMKRRAQDPCHHYLVAVIMDDESGSEVIAGFAHWVAPQNDEHRTLAAPPQATTSGTDEAVVTTAPGCLDEAAVERCNAEVAQMMEAAMPLPGHRKLNHMWTLNSIAVDARYRSQGIGRALTRWGMDAADAQRSSIWLISAPSGRAMYLSLGFEQLAEGSRAGEGQYLMFRDTARWP</sequence>
<dbReference type="InterPro" id="IPR016181">
    <property type="entry name" value="Acyl_CoA_acyltransferase"/>
</dbReference>
<dbReference type="GO" id="GO:0016747">
    <property type="term" value="F:acyltransferase activity, transferring groups other than amino-acyl groups"/>
    <property type="evidence" value="ECO:0007669"/>
    <property type="project" value="InterPro"/>
</dbReference>
<dbReference type="PROSITE" id="PS51186">
    <property type="entry name" value="GNAT"/>
    <property type="match status" value="1"/>
</dbReference>
<dbReference type="InterPro" id="IPR000182">
    <property type="entry name" value="GNAT_dom"/>
</dbReference>
<dbReference type="Gene3D" id="3.40.630.30">
    <property type="match status" value="1"/>
</dbReference>
<dbReference type="PANTHER" id="PTHR42791">
    <property type="entry name" value="GNAT FAMILY ACETYLTRANSFERASE"/>
    <property type="match status" value="1"/>
</dbReference>
<evidence type="ECO:0000313" key="2">
    <source>
        <dbReference type="EMBL" id="UNI22453.1"/>
    </source>
</evidence>
<dbReference type="Proteomes" id="UP000829364">
    <property type="component" value="Chromosome 8"/>
</dbReference>